<comment type="caution">
    <text evidence="1">The sequence shown here is derived from an EMBL/GenBank/DDBJ whole genome shotgun (WGS) entry which is preliminary data.</text>
</comment>
<accession>A0ABQ3XRX3</accession>
<dbReference type="Proteomes" id="UP000612282">
    <property type="component" value="Unassembled WGS sequence"/>
</dbReference>
<evidence type="ECO:0000313" key="2">
    <source>
        <dbReference type="Proteomes" id="UP000612282"/>
    </source>
</evidence>
<keyword evidence="2" id="KW-1185">Reference proteome</keyword>
<dbReference type="RefSeq" id="WP_203809052.1">
    <property type="nucleotide sequence ID" value="NZ_BAAAQE010000119.1"/>
</dbReference>
<proteinExistence type="predicted"/>
<dbReference type="EMBL" id="BOMG01000122">
    <property type="protein sequence ID" value="GID61262.1"/>
    <property type="molecule type" value="Genomic_DNA"/>
</dbReference>
<organism evidence="1 2">
    <name type="scientific">Actinoplanes couchii</name>
    <dbReference type="NCBI Taxonomy" id="403638"/>
    <lineage>
        <taxon>Bacteria</taxon>
        <taxon>Bacillati</taxon>
        <taxon>Actinomycetota</taxon>
        <taxon>Actinomycetes</taxon>
        <taxon>Micromonosporales</taxon>
        <taxon>Micromonosporaceae</taxon>
        <taxon>Actinoplanes</taxon>
    </lineage>
</organism>
<reference evidence="1 2" key="1">
    <citation type="submission" date="2021-01" db="EMBL/GenBank/DDBJ databases">
        <title>Whole genome shotgun sequence of Actinoplanes couchii NBRC 106145.</title>
        <authorList>
            <person name="Komaki H."/>
            <person name="Tamura T."/>
        </authorList>
    </citation>
    <scope>NUCLEOTIDE SEQUENCE [LARGE SCALE GENOMIC DNA]</scope>
    <source>
        <strain evidence="1 2">NBRC 106145</strain>
    </source>
</reference>
<gene>
    <name evidence="1" type="ORF">Aco03nite_096660</name>
</gene>
<sequence>MHRPGGETADDGRWYLSSGFTVTVTADDLAAAFDRIKAALTAQGWEFTSQSSFADGTRIQLDARQPTIGHTASLTTTKSGTQIAVFLSSRCAMPAPGEDPAED</sequence>
<name>A0ABQ3XRX3_9ACTN</name>
<evidence type="ECO:0008006" key="3">
    <source>
        <dbReference type="Google" id="ProtNLM"/>
    </source>
</evidence>
<protein>
    <recommendedName>
        <fullName evidence="3">PASTA domain-containing protein</fullName>
    </recommendedName>
</protein>
<evidence type="ECO:0000313" key="1">
    <source>
        <dbReference type="EMBL" id="GID61262.1"/>
    </source>
</evidence>